<feature type="active site" description="Nucleophile" evidence="8 9">
    <location>
        <position position="66"/>
    </location>
</feature>
<evidence type="ECO:0000259" key="14">
    <source>
        <dbReference type="Pfam" id="PF00745"/>
    </source>
</evidence>
<feature type="binding site" evidence="8 11">
    <location>
        <begin position="207"/>
        <end position="212"/>
    </location>
    <ligand>
        <name>NADP(+)</name>
        <dbReference type="ChEBI" id="CHEBI:58349"/>
    </ligand>
</feature>
<evidence type="ECO:0000256" key="9">
    <source>
        <dbReference type="PIRSR" id="PIRSR000445-1"/>
    </source>
</evidence>
<dbReference type="GO" id="GO:0008883">
    <property type="term" value="F:glutamyl-tRNA reductase activity"/>
    <property type="evidence" value="ECO:0007669"/>
    <property type="project" value="UniProtKB-UniRule"/>
</dbReference>
<dbReference type="Gene3D" id="3.30.460.30">
    <property type="entry name" value="Glutamyl-tRNA reductase, N-terminal domain"/>
    <property type="match status" value="1"/>
</dbReference>
<dbReference type="SUPFAM" id="SSF51735">
    <property type="entry name" value="NAD(P)-binding Rossmann-fold domains"/>
    <property type="match status" value="1"/>
</dbReference>
<evidence type="ECO:0000256" key="2">
    <source>
        <dbReference type="ARBA" id="ARBA00005916"/>
    </source>
</evidence>
<evidence type="ECO:0000256" key="8">
    <source>
        <dbReference type="HAMAP-Rule" id="MF_00087"/>
    </source>
</evidence>
<dbReference type="GO" id="GO:0050661">
    <property type="term" value="F:NADP binding"/>
    <property type="evidence" value="ECO:0007669"/>
    <property type="project" value="InterPro"/>
</dbReference>
<reference evidence="17" key="1">
    <citation type="journal article" date="2014" name="Int. J. Syst. Evol. Microbiol.">
        <title>Complete genome sequence of Corynebacterium casei LMG S-19264T (=DSM 44701T), isolated from a smear-ripened cheese.</title>
        <authorList>
            <consortium name="US DOE Joint Genome Institute (JGI-PGF)"/>
            <person name="Walter F."/>
            <person name="Albersmeier A."/>
            <person name="Kalinowski J."/>
            <person name="Ruckert C."/>
        </authorList>
    </citation>
    <scope>NUCLEOTIDE SEQUENCE</scope>
    <source>
        <strain evidence="17">CGMCC 1.12195</strain>
    </source>
</reference>
<dbReference type="PANTHER" id="PTHR43013">
    <property type="entry name" value="GLUTAMYL-TRNA REDUCTASE"/>
    <property type="match status" value="1"/>
</dbReference>
<dbReference type="InterPro" id="IPR018214">
    <property type="entry name" value="GluRdtase_CS"/>
</dbReference>
<dbReference type="AlphaFoldDB" id="A0A917M3Y1"/>
<gene>
    <name evidence="8 17" type="primary">hemA</name>
    <name evidence="17" type="ORF">GCM10007415_06450</name>
</gene>
<evidence type="ECO:0000256" key="5">
    <source>
        <dbReference type="ARBA" id="ARBA00023002"/>
    </source>
</evidence>
<feature type="domain" description="Quinate/shikimate 5-dehydrogenase/glutamyl-tRNA reductase" evidence="15">
    <location>
        <begin position="198"/>
        <end position="323"/>
    </location>
</feature>
<dbReference type="EC" id="1.2.1.70" evidence="3 8"/>
<dbReference type="HAMAP" id="MF_00087">
    <property type="entry name" value="Glu_tRNA_reductase"/>
    <property type="match status" value="1"/>
</dbReference>
<feature type="binding site" evidence="8 10">
    <location>
        <begin position="65"/>
        <end position="68"/>
    </location>
    <ligand>
        <name>substrate</name>
    </ligand>
</feature>
<feature type="site" description="Important for activity" evidence="8 12">
    <location>
        <position position="118"/>
    </location>
</feature>
<feature type="domain" description="Tetrapyrrole biosynthesis glutamyl-tRNA reductase dimerisation" evidence="14">
    <location>
        <begin position="338"/>
        <end position="417"/>
    </location>
</feature>
<name>A0A917M3Y1_9SPHI</name>
<dbReference type="InterPro" id="IPR036453">
    <property type="entry name" value="GluRdtase_dimer_dom_sf"/>
</dbReference>
<dbReference type="Gene3D" id="3.40.50.720">
    <property type="entry name" value="NAD(P)-binding Rossmann-like Domain"/>
    <property type="match status" value="1"/>
</dbReference>
<comment type="pathway">
    <text evidence="1 8 13">Porphyrin-containing compound metabolism; protoporphyrin-IX biosynthesis; 5-aminolevulinate from L-glutamyl-tRNA(Glu): step 1/2.</text>
</comment>
<dbReference type="Pfam" id="PF00745">
    <property type="entry name" value="GlutR_dimer"/>
    <property type="match status" value="1"/>
</dbReference>
<keyword evidence="18" id="KW-1185">Reference proteome</keyword>
<feature type="binding site" evidence="8 10">
    <location>
        <position position="128"/>
    </location>
    <ligand>
        <name>substrate</name>
    </ligand>
</feature>
<reference evidence="17" key="2">
    <citation type="submission" date="2020-09" db="EMBL/GenBank/DDBJ databases">
        <authorList>
            <person name="Sun Q."/>
            <person name="Zhou Y."/>
        </authorList>
    </citation>
    <scope>NUCLEOTIDE SEQUENCE</scope>
    <source>
        <strain evidence="17">CGMCC 1.12195</strain>
    </source>
</reference>
<dbReference type="InterPro" id="IPR015895">
    <property type="entry name" value="4pyrrol_synth_GluRdtase_N"/>
</dbReference>
<comment type="subunit">
    <text evidence="8">Homodimer.</text>
</comment>
<comment type="miscellaneous">
    <text evidence="8">During catalysis, the active site Cys acts as a nucleophile attacking the alpha-carbonyl group of tRNA-bound glutamate with the formation of a thioester intermediate between enzyme and glutamate, and the concomitant release of tRNA(Glu). The thioester intermediate is finally reduced by direct hydride transfer from NADPH, to form the product GSA.</text>
</comment>
<dbReference type="GO" id="GO:0019353">
    <property type="term" value="P:protoporphyrinogen IX biosynthetic process from glutamate"/>
    <property type="evidence" value="ECO:0007669"/>
    <property type="project" value="TreeGrafter"/>
</dbReference>
<feature type="binding site" evidence="8 10">
    <location>
        <begin position="133"/>
        <end position="135"/>
    </location>
    <ligand>
        <name>substrate</name>
    </ligand>
</feature>
<accession>A0A917M3Y1</accession>
<evidence type="ECO:0000256" key="1">
    <source>
        <dbReference type="ARBA" id="ARBA00005059"/>
    </source>
</evidence>
<dbReference type="Pfam" id="PF05201">
    <property type="entry name" value="GlutR_N"/>
    <property type="match status" value="1"/>
</dbReference>
<dbReference type="EMBL" id="BMER01000001">
    <property type="protein sequence ID" value="GGG77260.1"/>
    <property type="molecule type" value="Genomic_DNA"/>
</dbReference>
<sequence length="428" mass="49367">MLYFCYRKLSEHSTTLKNLKVIAFTHKYVDLKDLGNLVICNEELESRLINLKNSFDIPEIFYVGTCNRVEFVFYGAHELTPEFIKDFMHSLNFCVPSERLDCFLDQVNTYEDIDALNHLLRMSCSLESLVVGEKEILAQVRRAYERCRKCGFTGDFLRMVMDRLVKTAKEVYTHTRISRNPVSVVSLAYRKLREIKLHDTPRILIIGAGETNQNIAKYLQKHRFSNFVVFNRTLENARTLSADLKANAYPLSELPHYKGGFDIMITCTGSPEAIVDTALYESLLNGDTDKKVIVDLAIPNDVHPDVLQHHPVYYIEVSSLQAIASKNIQERYDELAHAEQIIADNIRDFLPLLKQRRVELAMREVPEKVKEIRSFALNEVFATEVGALDANSREVLEKVIDYMEKKYIKVPMVMAKDILVKTNHYDIN</sequence>
<dbReference type="Pfam" id="PF01488">
    <property type="entry name" value="Shikimate_DH"/>
    <property type="match status" value="1"/>
</dbReference>
<comment type="catalytic activity">
    <reaction evidence="7 8 13">
        <text>(S)-4-amino-5-oxopentanoate + tRNA(Glu) + NADP(+) = L-glutamyl-tRNA(Glu) + NADPH + H(+)</text>
        <dbReference type="Rhea" id="RHEA:12344"/>
        <dbReference type="Rhea" id="RHEA-COMP:9663"/>
        <dbReference type="Rhea" id="RHEA-COMP:9680"/>
        <dbReference type="ChEBI" id="CHEBI:15378"/>
        <dbReference type="ChEBI" id="CHEBI:57501"/>
        <dbReference type="ChEBI" id="CHEBI:57783"/>
        <dbReference type="ChEBI" id="CHEBI:58349"/>
        <dbReference type="ChEBI" id="CHEBI:78442"/>
        <dbReference type="ChEBI" id="CHEBI:78520"/>
        <dbReference type="EC" id="1.2.1.70"/>
    </reaction>
</comment>
<comment type="caution">
    <text evidence="17">The sequence shown here is derived from an EMBL/GenBank/DDBJ whole genome shotgun (WGS) entry which is preliminary data.</text>
</comment>
<evidence type="ECO:0000256" key="11">
    <source>
        <dbReference type="PIRSR" id="PIRSR000445-3"/>
    </source>
</evidence>
<evidence type="ECO:0000256" key="12">
    <source>
        <dbReference type="PIRSR" id="PIRSR000445-4"/>
    </source>
</evidence>
<evidence type="ECO:0000259" key="15">
    <source>
        <dbReference type="Pfam" id="PF01488"/>
    </source>
</evidence>
<dbReference type="PROSITE" id="PS00747">
    <property type="entry name" value="GLUTR"/>
    <property type="match status" value="1"/>
</dbReference>
<dbReference type="NCBIfam" id="TIGR01035">
    <property type="entry name" value="hemA"/>
    <property type="match status" value="1"/>
</dbReference>
<evidence type="ECO:0000256" key="13">
    <source>
        <dbReference type="RuleBase" id="RU000584"/>
    </source>
</evidence>
<dbReference type="PANTHER" id="PTHR43013:SF1">
    <property type="entry name" value="GLUTAMYL-TRNA REDUCTASE"/>
    <property type="match status" value="1"/>
</dbReference>
<proteinExistence type="inferred from homology"/>
<dbReference type="InterPro" id="IPR036343">
    <property type="entry name" value="GluRdtase_N_sf"/>
</dbReference>
<evidence type="ECO:0000259" key="16">
    <source>
        <dbReference type="Pfam" id="PF05201"/>
    </source>
</evidence>
<keyword evidence="5 8" id="KW-0560">Oxidoreductase</keyword>
<dbReference type="PIRSF" id="PIRSF000445">
    <property type="entry name" value="4pyrrol_synth_GluRdtase"/>
    <property type="match status" value="1"/>
</dbReference>
<dbReference type="InterPro" id="IPR036291">
    <property type="entry name" value="NAD(P)-bd_dom_sf"/>
</dbReference>
<evidence type="ECO:0000256" key="7">
    <source>
        <dbReference type="ARBA" id="ARBA00047464"/>
    </source>
</evidence>
<dbReference type="InterPro" id="IPR015896">
    <property type="entry name" value="4pyrrol_synth_GluRdtase_dimer"/>
</dbReference>
<keyword evidence="4 8" id="KW-0521">NADP</keyword>
<dbReference type="Proteomes" id="UP000660862">
    <property type="component" value="Unassembled WGS sequence"/>
</dbReference>
<protein>
    <recommendedName>
        <fullName evidence="3 8">Glutamyl-tRNA reductase</fullName>
        <shortName evidence="8">GluTR</shortName>
        <ecNumber evidence="3 8">1.2.1.70</ecNumber>
    </recommendedName>
</protein>
<organism evidence="17 18">
    <name type="scientific">Parapedobacter pyrenivorans</name>
    <dbReference type="NCBI Taxonomy" id="1305674"/>
    <lineage>
        <taxon>Bacteria</taxon>
        <taxon>Pseudomonadati</taxon>
        <taxon>Bacteroidota</taxon>
        <taxon>Sphingobacteriia</taxon>
        <taxon>Sphingobacteriales</taxon>
        <taxon>Sphingobacteriaceae</taxon>
        <taxon>Parapedobacter</taxon>
    </lineage>
</organism>
<feature type="binding site" evidence="8 10">
    <location>
        <position position="139"/>
    </location>
    <ligand>
        <name>substrate</name>
    </ligand>
</feature>
<evidence type="ECO:0000256" key="6">
    <source>
        <dbReference type="ARBA" id="ARBA00023244"/>
    </source>
</evidence>
<dbReference type="SUPFAM" id="SSF69075">
    <property type="entry name" value="Glutamyl tRNA-reductase dimerization domain"/>
    <property type="match status" value="1"/>
</dbReference>
<evidence type="ECO:0000256" key="4">
    <source>
        <dbReference type="ARBA" id="ARBA00022857"/>
    </source>
</evidence>
<keyword evidence="6 8" id="KW-0627">Porphyrin biosynthesis</keyword>
<evidence type="ECO:0000313" key="17">
    <source>
        <dbReference type="EMBL" id="GGG77260.1"/>
    </source>
</evidence>
<evidence type="ECO:0000256" key="10">
    <source>
        <dbReference type="PIRSR" id="PIRSR000445-2"/>
    </source>
</evidence>
<comment type="function">
    <text evidence="8">Catalyzes the NADPH-dependent reduction of glutamyl-tRNA(Glu) to glutamate 1-semialdehyde (GSA).</text>
</comment>
<feature type="domain" description="Glutamyl-tRNA reductase N-terminal" evidence="16">
    <location>
        <begin position="22"/>
        <end position="175"/>
    </location>
</feature>
<comment type="similarity">
    <text evidence="2 8 13">Belongs to the glutamyl-tRNA reductase family.</text>
</comment>
<comment type="domain">
    <text evidence="8">Possesses an unusual extended V-shaped dimeric structure with each monomer consisting of three distinct domains arranged along a curved 'spinal' alpha-helix. The N-terminal catalytic domain specifically recognizes the glutamate moiety of the substrate. The second domain is the NADPH-binding domain, and the third C-terminal domain is responsible for dimerization.</text>
</comment>
<evidence type="ECO:0000256" key="3">
    <source>
        <dbReference type="ARBA" id="ARBA00012970"/>
    </source>
</evidence>
<dbReference type="InterPro" id="IPR006151">
    <property type="entry name" value="Shikm_DH/Glu-tRNA_Rdtase"/>
</dbReference>
<dbReference type="InterPro" id="IPR000343">
    <property type="entry name" value="4pyrrol_synth_GluRdtase"/>
</dbReference>
<dbReference type="SUPFAM" id="SSF69742">
    <property type="entry name" value="Glutamyl tRNA-reductase catalytic, N-terminal domain"/>
    <property type="match status" value="1"/>
</dbReference>
<evidence type="ECO:0000313" key="18">
    <source>
        <dbReference type="Proteomes" id="UP000660862"/>
    </source>
</evidence>